<proteinExistence type="predicted"/>
<organism evidence="2 3">
    <name type="scientific">Faecalicatena fissicatena</name>
    <dbReference type="NCBI Taxonomy" id="290055"/>
    <lineage>
        <taxon>Bacteria</taxon>
        <taxon>Bacillati</taxon>
        <taxon>Bacillota</taxon>
        <taxon>Clostridia</taxon>
        <taxon>Lachnospirales</taxon>
        <taxon>Lachnospiraceae</taxon>
        <taxon>Faecalicatena</taxon>
    </lineage>
</organism>
<dbReference type="InterPro" id="IPR003343">
    <property type="entry name" value="Big_2"/>
</dbReference>
<name>A0ABX2GZN3_9FIRM</name>
<dbReference type="Pfam" id="PF08239">
    <property type="entry name" value="SH3_3"/>
    <property type="match status" value="1"/>
</dbReference>
<evidence type="ECO:0000313" key="3">
    <source>
        <dbReference type="Proteomes" id="UP000821846"/>
    </source>
</evidence>
<dbReference type="InterPro" id="IPR003646">
    <property type="entry name" value="SH3-like_bac-type"/>
</dbReference>
<dbReference type="SMART" id="SM00287">
    <property type="entry name" value="SH3b"/>
    <property type="match status" value="3"/>
</dbReference>
<comment type="caution">
    <text evidence="2">The sequence shown here is derived from an EMBL/GenBank/DDBJ whole genome shotgun (WGS) entry which is preliminary data.</text>
</comment>
<dbReference type="RefSeq" id="WP_173866859.1">
    <property type="nucleotide sequence ID" value="NZ_JAAWUU010000056.1"/>
</dbReference>
<gene>
    <name evidence="2" type="ORF">HFM93_12555</name>
</gene>
<dbReference type="InterPro" id="IPR008964">
    <property type="entry name" value="Invasin/intimin_cell_adhesion"/>
</dbReference>
<dbReference type="Pfam" id="PF02368">
    <property type="entry name" value="Big_2"/>
    <property type="match status" value="7"/>
</dbReference>
<dbReference type="Gene3D" id="2.30.30.40">
    <property type="entry name" value="SH3 Domains"/>
    <property type="match status" value="1"/>
</dbReference>
<evidence type="ECO:0000259" key="1">
    <source>
        <dbReference type="PROSITE" id="PS51781"/>
    </source>
</evidence>
<dbReference type="PROSITE" id="PS51781">
    <property type="entry name" value="SH3B"/>
    <property type="match status" value="1"/>
</dbReference>
<dbReference type="SMART" id="SM00635">
    <property type="entry name" value="BID_2"/>
    <property type="match status" value="22"/>
</dbReference>
<dbReference type="Proteomes" id="UP000821846">
    <property type="component" value="Unassembled WGS sequence"/>
</dbReference>
<dbReference type="Gene3D" id="2.60.40.1080">
    <property type="match status" value="21"/>
</dbReference>
<dbReference type="SUPFAM" id="SSF49373">
    <property type="entry name" value="Invasin/intimin cell-adhesion fragments"/>
    <property type="match status" value="19"/>
</dbReference>
<reference evidence="2 3" key="1">
    <citation type="journal article" date="2020" name="Cell Host Microbe">
        <title>Functional and Genomic Variation between Human-Derived Isolates of Lachnospiraceae Reveals Inter- and Intra-Species Diversity.</title>
        <authorList>
            <person name="Sorbara M.T."/>
            <person name="Littmann E.R."/>
            <person name="Fontana E."/>
            <person name="Moody T.U."/>
            <person name="Kohout C.E."/>
            <person name="Gjonbalaj M."/>
            <person name="Eaton V."/>
            <person name="Seok R."/>
            <person name="Leiner I.M."/>
            <person name="Pamer E.G."/>
        </authorList>
    </citation>
    <scope>NUCLEOTIDE SEQUENCE [LARGE SCALE GENOMIC DNA]</scope>
    <source>
        <strain evidence="2 3">MSK.14.16</strain>
    </source>
</reference>
<protein>
    <submittedName>
        <fullName evidence="2">SH3 domain-containing protein</fullName>
    </submittedName>
</protein>
<accession>A0ABX2GZN3</accession>
<sequence length="3260" mass="346448">MRGGTTYTSTRQIVFTVTDKKKPEFTTKNAEFSITDTDTTASGLLSNYVEGVDPAAAVKYEIVSDTTSSVEDEKAKVTDDGVLKATKAGKVYVKVTVTKDGVSAEGYITVRVVDKRTDASTVAFNAPADKLIEIYAGKSCKIDTTVTSGTGKYTAADLTWESSDPNVIRVDKSGNVYGVSAGSAEVTATLPNGNAASTIVTVAEVPEAPTISASQERIEELDINGAEAGIDFNMLSVLDIKNAPTDYKVSYSASSPTDVAFDDNNKGANIATFKKAGVYYVTATLRDKNDNDLASTRIIFAVKNTQVAPEAEITKNTTLDAVITLTKIGETVDYNTGVDLKNADVSDITWKSSNTGAVKIVDGVAVACGEGTSVITASLPNGDYVTWTAKVEIAGAAVVFAEQKEFTLDMGTETSVVYNLATAIEVSNASIDDVVYQTSSPNATVNAGNVTFTKPGTYYVTAAIKDNNITVSSVILTFNVRKTVGAEDKTISLKAGAAGKVEFTEIEAAEDVNSQIDYGNATSTDVTWTSSDENVAVVENGVIVSKGEGAAVVSATLSNGNRVAFAVTVKPVSLTAEETEFYIDLKDVDSLNTKYKLGTLLTLKNPGTYNKKNIKYTVYNRDILSVDKNSNNGEVELKGGLGTTYVRAEVGGAYVIFTFHVVDTTAPDPVKIKYNDTKTNKVDRAFTIKTGEVYGSNLKNLVKVIDGNVATDVEWKVDDTSVVSVTDGVVKGLSAGKAVITAVTKNGYYVTFVVTVADGMKLSATQTNFEIDKKELKSLDLNAFLNLDNPDDKTPAAGTAAAVKYSLSDVTLTSSANSIVETTAGSNTVSFQSTGTAVVKAEVGGQVVTLTFHVTDTTAPDPVKIDYTAGAKRTITVEEGSVYETSLKDYVTVGDKADLKDVKWDVKDSTVATVTNGIVKGISKGTTVVTATTVDGYYVTFVVTVSGKVELTATETDIDLDMGTADSVDFDLKSVMDAENAKLGELGIVYQTSDPTNAAITSEGKLTFKKAGCYYVTATYNGTANQSVLKFTFHVKKTISDSDINVVLKEGQEKTVALTKIDETVDLNERVTLTPAGTTNAVLTWTTSDESVAAVKDGVVVAKSEGAAVVTATLKNGSYIAFAVTVKPVTMTAEKTSFDVDLKDDKDHTYDLSTMLTLANAPAGSTIKYSDFDEKILTVSDKGVVTFKGGTGVTYVRAECNGAYVIFAFHVVNTTAPDPVKVEYADLAVKSISILEGQAYETNLANYVKVTGGKAEDANNSDVMWSVDDASVATVTNGVVTGVSAGNAVVTAYTADGYHVTFTVTVKKKVELTASKTEFDIDLKEQKSVDLDAYLKLANADNATTLASVACTSSSTDIATVADRKVSFAKTGTVYVKAALNDQVVTFTFHVVDTTAPKPIKVTHKTTAEKSIEIFEGQTYETNLYDYIEVKNGDIADVIWTVDDASTATITNGVVKGISAGNAVITAATKDGYYVTFAVKVKKNFKLTTDQEVFDIDLKEQKQIDLDAYLHVEDAADKTLADVICTSSSTIATVNGHVVTFNGTGTAYVKAELDGKKVNLTFHIVDTTAPAPIKIKYVDSILDTQKKMTIRKGALASKNLREFVEVVGGDISDIIWSSSDESVATISDGVVKGISAGTAVITAATKDGYYVTFDVTVQDVMELSAYKTEFDIDLREQKAVDLDAYLKLTNADADVTLASVVCTSSSTDIATVADHKVSFAKTGTVYVKAALNDQVVTFTFHVVDTTLPDPVKLNYKENAEKNITLTVGEAYATNLREYFEVQGGDISDIKWSVDDDSVVTVTDGVVKALSVGTAVVTASSKDGYYVTFTFKVNPVVKANVVLDTGKSNVVNLTLDSKDAATAVLADNVKSTTVAGADVKGFTWTSSDESVATVASGTVRAQKAGQTVVTVTAPDGSSVSFIVAVSAGAFTGEDQFDASQIVLQLEVTDKESKKLPTVTVDGGKATWSVLDETVAKIAGDNLVQAVGEGLTAAVATAPDGSKFAVSVKVLGQPKASIALNDENTETNIALQLGKDETRDLWNYVKLSMTGEYKTNSGNQGTTDTAMSKNSAVLMSKITWTSSDESVAEVIDGVVAAKAVGKTIVTGTAPDGSMVVFTVTVSAADISGVALKDNESRIVNLTLNDAANNYKDLAAMVEDTCDKINADPATFNWTTADPTVATVSDGVVYAQGKGDTTVTVTAPDGSSVTFIVAVAEGGFAADDTYSEDDLNAIKNWKAELQIGGVESKELPPIKATAGTITWRTDDESIAKISGNSVTAVSEGVTYAIATAPNGSERAFLVTVYANPTLAFEKSSAEVVTGETVLTNVTVNPKNTEVVYTVTCNGEDVVSNDDYVLVSNNGSFSFVPLKAGKFIITGTATIKSKSVSAQLIVNALQDVESVGFTEASKTLYTGRTDDLASLIKWNDGKSDPYNKELTWTSGDESVATVSSTGIVKAVAPGKTYIYATAYNGLKAKIEIVVKQTVTGIELSQTSYELWEGQTDFISATPKPATANIKSITYSSDDEKIATVDTEGKIKAVKGGSTYIKATITWTDEDGKTEKTVTARASILVKAPVTDVVVKRVDTNSSDTIYSNRVGESIQLKAVLTPQNAYDKTILWTSENKDIATVDENGMITTVGKGTTYIYAKCLSGGYGRDGAGTPAVGMIKVVVGGDTLSLSMTPERSEVYPGESVTYKATLAPDTAFEGNVTYESDNAFVTIDKTGVATVAENATAGLATITATMTMADGKTTYTAQSLLYIKTPVNSVKFEKEKMTIYLDEDYNLAPIFNEGLSIPSDTSITWSIKDPSIVTVDSYGKMHAAKLGTTWVYATTYNGKRAEILVKVIAAPKEIKLNKEEITCYTGNVQDISYTFNPTYTTETGVTWTTSDSKVAYYDTYTNKIIPVGGGTCYITVTANDKHFGVVSDKVKVTVRQKPTGIVMKDSKLSKKVGNMFKMNATVLPANAFNTAVYWTSTNPAVASVDEFGVVTCHKKGRATIIAITGNGYTAKCKVKVTGKAKKKGVMYGIANVDGLFIRNSASLQGLQLGQYNCGVSVTIVDTIGEWYKIKYNGGYAYVRSAYVTITSDQRSGKVVNASNGKISTETWVYTGVGYGANTVAPVGTRVLVTGASGDYYQVRYGTGSLGNGYVPKSCVTLDKGFRYGVSTKKYKIGEKVSSTPQVTLFRTAKTKKRAYIYNNATSSAKRIGRLMKNTRVVLNSQKINGYYQLIFTNGRIGYVKRSQLKLLKTKVKTNKNTANTYVKAYR</sequence>
<feature type="domain" description="SH3b" evidence="1">
    <location>
        <begin position="3014"/>
        <end position="3081"/>
    </location>
</feature>
<dbReference type="EMBL" id="JAAWUZ010000058">
    <property type="protein sequence ID" value="NSG31078.1"/>
    <property type="molecule type" value="Genomic_DNA"/>
</dbReference>
<evidence type="ECO:0000313" key="2">
    <source>
        <dbReference type="EMBL" id="NSG31078.1"/>
    </source>
</evidence>
<keyword evidence="3" id="KW-1185">Reference proteome</keyword>